<evidence type="ECO:0000256" key="1">
    <source>
        <dbReference type="SAM" id="Phobius"/>
    </source>
</evidence>
<keyword evidence="1" id="KW-0812">Transmembrane</keyword>
<gene>
    <name evidence="2" type="ORF">NCTC10252_02836</name>
</gene>
<keyword evidence="1" id="KW-1133">Transmembrane helix</keyword>
<evidence type="ECO:0000313" key="2">
    <source>
        <dbReference type="EMBL" id="SUF57567.1"/>
    </source>
</evidence>
<proteinExistence type="predicted"/>
<keyword evidence="1" id="KW-0472">Membrane</keyword>
<evidence type="ECO:0000313" key="3">
    <source>
        <dbReference type="Proteomes" id="UP000254597"/>
    </source>
</evidence>
<feature type="transmembrane region" description="Helical" evidence="1">
    <location>
        <begin position="12"/>
        <end position="43"/>
    </location>
</feature>
<dbReference type="EMBL" id="UGWP01000004">
    <property type="protein sequence ID" value="SUF57567.1"/>
    <property type="molecule type" value="Genomic_DNA"/>
</dbReference>
<dbReference type="InterPro" id="IPR010718">
    <property type="entry name" value="DUF1294"/>
</dbReference>
<feature type="transmembrane region" description="Helical" evidence="1">
    <location>
        <begin position="94"/>
        <end position="113"/>
    </location>
</feature>
<dbReference type="Proteomes" id="UP000254597">
    <property type="component" value="Unassembled WGS sequence"/>
</dbReference>
<protein>
    <submittedName>
        <fullName evidence="2">Inner membrane protein</fullName>
    </submittedName>
</protein>
<dbReference type="Pfam" id="PF06961">
    <property type="entry name" value="DUF1294"/>
    <property type="match status" value="1"/>
</dbReference>
<dbReference type="AlphaFoldDB" id="A0A379QMJ4"/>
<sequence>MTNDMYINRFCYLLLISAVVGSFFTSHPVVMWFLLANVLTLMIYGMDKMAAHKAWRRVPESTLLMFGVVGGWPGAIVGQQLFRHKTQKQPFKTYFIVSVIVSISGMAAIYQLYSFLSY</sequence>
<reference evidence="2 3" key="1">
    <citation type="submission" date="2018-06" db="EMBL/GenBank/DDBJ databases">
        <authorList>
            <consortium name="Pathogen Informatics"/>
            <person name="Doyle S."/>
        </authorList>
    </citation>
    <scope>NUCLEOTIDE SEQUENCE [LARGE SCALE GENOMIC DNA]</scope>
    <source>
        <strain evidence="2 3">NCTC10252</strain>
    </source>
</reference>
<organism evidence="2 3">
    <name type="scientific">Salmonella enterica</name>
    <name type="common">Salmonella choleraesuis</name>
    <dbReference type="NCBI Taxonomy" id="28901"/>
    <lineage>
        <taxon>Bacteria</taxon>
        <taxon>Pseudomonadati</taxon>
        <taxon>Pseudomonadota</taxon>
        <taxon>Gammaproteobacteria</taxon>
        <taxon>Enterobacterales</taxon>
        <taxon>Enterobacteriaceae</taxon>
        <taxon>Salmonella</taxon>
    </lineage>
</organism>
<accession>A0A379QMJ4</accession>
<name>A0A379QMJ4_SALER</name>
<feature type="transmembrane region" description="Helical" evidence="1">
    <location>
        <begin position="63"/>
        <end position="82"/>
    </location>
</feature>